<dbReference type="EMBL" id="JAANIT010000206">
    <property type="protein sequence ID" value="KAG1550510.1"/>
    <property type="molecule type" value="Genomic_DNA"/>
</dbReference>
<evidence type="ECO:0000313" key="2">
    <source>
        <dbReference type="Proteomes" id="UP000717996"/>
    </source>
</evidence>
<organism evidence="1 2">
    <name type="scientific">Rhizopus oryzae</name>
    <name type="common">Mucormycosis agent</name>
    <name type="synonym">Rhizopus arrhizus var. delemar</name>
    <dbReference type="NCBI Taxonomy" id="64495"/>
    <lineage>
        <taxon>Eukaryota</taxon>
        <taxon>Fungi</taxon>
        <taxon>Fungi incertae sedis</taxon>
        <taxon>Mucoromycota</taxon>
        <taxon>Mucoromycotina</taxon>
        <taxon>Mucoromycetes</taxon>
        <taxon>Mucorales</taxon>
        <taxon>Mucorineae</taxon>
        <taxon>Rhizopodaceae</taxon>
        <taxon>Rhizopus</taxon>
    </lineage>
</organism>
<sequence length="254" mass="29280">MSGIFQVVYAGPMFANYFYRNQLKNKQVPIIITHNLVYQLFPLLTGQGKKADEALKGQGYQAIISSRTKQYKALVRNSISSKFEKRLNLFFLDLFFKPGHKLFCSDSLTVAQRKSLGHHVYQKKLKPSISKWPSSAENSEANKNIVKNALLHWKEYDTSNSKEPKEANVYASLHHYLKWFHAIQEKMNKAIHRNIKSTEGVSKLNAKDYKSLKKAVLVYISSNNPLGDSKKFKKLYADDLEKVKSFIKDTRKEI</sequence>
<gene>
    <name evidence="1" type="ORF">G6F51_002410</name>
</gene>
<dbReference type="AlphaFoldDB" id="A0A9P6YK24"/>
<proteinExistence type="predicted"/>
<dbReference type="Proteomes" id="UP000717996">
    <property type="component" value="Unassembled WGS sequence"/>
</dbReference>
<name>A0A9P6YK24_RHIOR</name>
<protein>
    <submittedName>
        <fullName evidence="1">Uncharacterized protein</fullName>
    </submittedName>
</protein>
<accession>A0A9P6YK24</accession>
<reference evidence="1" key="1">
    <citation type="journal article" date="2020" name="Microb. Genom.">
        <title>Genetic diversity of clinical and environmental Mucorales isolates obtained from an investigation of mucormycosis cases among solid organ transplant recipients.</title>
        <authorList>
            <person name="Nguyen M.H."/>
            <person name="Kaul D."/>
            <person name="Muto C."/>
            <person name="Cheng S.J."/>
            <person name="Richter R.A."/>
            <person name="Bruno V.M."/>
            <person name="Liu G."/>
            <person name="Beyhan S."/>
            <person name="Sundermann A.J."/>
            <person name="Mounaud S."/>
            <person name="Pasculle A.W."/>
            <person name="Nierman W.C."/>
            <person name="Driscoll E."/>
            <person name="Cumbie R."/>
            <person name="Clancy C.J."/>
            <person name="Dupont C.L."/>
        </authorList>
    </citation>
    <scope>NUCLEOTIDE SEQUENCE</scope>
    <source>
        <strain evidence="1">GL16</strain>
    </source>
</reference>
<dbReference type="OrthoDB" id="2278014at2759"/>
<evidence type="ECO:0000313" key="1">
    <source>
        <dbReference type="EMBL" id="KAG1550510.1"/>
    </source>
</evidence>
<comment type="caution">
    <text evidence="1">The sequence shown here is derived from an EMBL/GenBank/DDBJ whole genome shotgun (WGS) entry which is preliminary data.</text>
</comment>